<accession>A0A4D4J0I8</accession>
<dbReference type="PROSITE" id="PS51708">
    <property type="entry name" value="CHAD"/>
    <property type="match status" value="1"/>
</dbReference>
<proteinExistence type="predicted"/>
<feature type="domain" description="CHAD" evidence="1">
    <location>
        <begin position="15"/>
        <end position="293"/>
    </location>
</feature>
<evidence type="ECO:0000259" key="1">
    <source>
        <dbReference type="PROSITE" id="PS51708"/>
    </source>
</evidence>
<organism evidence="2 3">
    <name type="scientific">Gandjariella thermophila</name>
    <dbReference type="NCBI Taxonomy" id="1931992"/>
    <lineage>
        <taxon>Bacteria</taxon>
        <taxon>Bacillati</taxon>
        <taxon>Actinomycetota</taxon>
        <taxon>Actinomycetes</taxon>
        <taxon>Pseudonocardiales</taxon>
        <taxon>Pseudonocardiaceae</taxon>
        <taxon>Gandjariella</taxon>
    </lineage>
</organism>
<dbReference type="PANTHER" id="PTHR39339:SF1">
    <property type="entry name" value="CHAD DOMAIN-CONTAINING PROTEIN"/>
    <property type="match status" value="1"/>
</dbReference>
<dbReference type="AlphaFoldDB" id="A0A4D4J0I8"/>
<protein>
    <submittedName>
        <fullName evidence="2">CHAD domain-containing protein</fullName>
    </submittedName>
</protein>
<dbReference type="RefSeq" id="WP_137813110.1">
    <property type="nucleotide sequence ID" value="NZ_BJFL01000005.1"/>
</dbReference>
<evidence type="ECO:0000313" key="2">
    <source>
        <dbReference type="EMBL" id="GDY29971.1"/>
    </source>
</evidence>
<reference evidence="3" key="1">
    <citation type="submission" date="2019-04" db="EMBL/GenBank/DDBJ databases">
        <title>Draft genome sequence of Pseudonocardiaceae bacterium SL3-2-4.</title>
        <authorList>
            <person name="Ningsih F."/>
            <person name="Yokota A."/>
            <person name="Sakai Y."/>
            <person name="Nanatani K."/>
            <person name="Yabe S."/>
            <person name="Oetari A."/>
            <person name="Sjamsuridzal W."/>
        </authorList>
    </citation>
    <scope>NUCLEOTIDE SEQUENCE [LARGE SCALE GENOMIC DNA]</scope>
    <source>
        <strain evidence="3">SL3-2-4</strain>
    </source>
</reference>
<comment type="caution">
    <text evidence="2">The sequence shown here is derived from an EMBL/GenBank/DDBJ whole genome shotgun (WGS) entry which is preliminary data.</text>
</comment>
<dbReference type="OrthoDB" id="9777271at2"/>
<dbReference type="InterPro" id="IPR038186">
    <property type="entry name" value="CHAD_dom_sf"/>
</dbReference>
<dbReference type="EMBL" id="BJFL01000005">
    <property type="protein sequence ID" value="GDY29971.1"/>
    <property type="molecule type" value="Genomic_DNA"/>
</dbReference>
<gene>
    <name evidence="2" type="ORF">GTS_16040</name>
</gene>
<dbReference type="Pfam" id="PF05235">
    <property type="entry name" value="CHAD"/>
    <property type="match status" value="1"/>
</dbReference>
<keyword evidence="3" id="KW-1185">Reference proteome</keyword>
<dbReference type="Gene3D" id="1.40.20.10">
    <property type="entry name" value="CHAD domain"/>
    <property type="match status" value="1"/>
</dbReference>
<name>A0A4D4J0I8_9PSEU</name>
<evidence type="ECO:0000313" key="3">
    <source>
        <dbReference type="Proteomes" id="UP000298860"/>
    </source>
</evidence>
<dbReference type="PANTHER" id="PTHR39339">
    <property type="entry name" value="SLR1444 PROTEIN"/>
    <property type="match status" value="1"/>
</dbReference>
<dbReference type="InterPro" id="IPR007899">
    <property type="entry name" value="CHAD_dom"/>
</dbReference>
<dbReference type="Proteomes" id="UP000298860">
    <property type="component" value="Unassembled WGS sequence"/>
</dbReference>
<dbReference type="SMART" id="SM00880">
    <property type="entry name" value="CHAD"/>
    <property type="match status" value="1"/>
</dbReference>
<sequence>MARSSRQESPPQDDLPPVPRLVRDALRVRFAALREHEAGTRSGADPEDLHQMRVAVRRMRAVLAAAGDAVDRRWADELRAELRWLGQVLGPVRDLDVLIGRLRAESADFTDDERHAVEALLRGLTRKRRAARQRLLRALRSRRYADLLAALDKAVEAGPPAAPVDVAPLDLVRRPYRKALRQVRKVDEDGSDEALHALRIRGKRLRYAAELIEPDQGRPVRKLVKAVTVLQDVLGEHQDAAVAEKTVRELATAEDSDGDAHLAFVAGRLAERERARRAAYRNRWPAAWQEVDRRARKLLSTR</sequence>